<name>A0A512BMY3_9HYPH</name>
<dbReference type="NCBIfam" id="TIGR02799">
    <property type="entry name" value="thio_ybgC"/>
    <property type="match status" value="1"/>
</dbReference>
<dbReference type="Gene3D" id="3.10.129.10">
    <property type="entry name" value="Hotdog Thioesterase"/>
    <property type="match status" value="1"/>
</dbReference>
<keyword evidence="2" id="KW-0378">Hydrolase</keyword>
<proteinExistence type="inferred from homology"/>
<dbReference type="AlphaFoldDB" id="A0A512BMY3"/>
<dbReference type="InterPro" id="IPR050563">
    <property type="entry name" value="4-hydroxybenzoyl-CoA_TE"/>
</dbReference>
<comment type="similarity">
    <text evidence="1">Belongs to the 4-hydroxybenzoyl-CoA thioesterase family.</text>
</comment>
<dbReference type="CDD" id="cd00586">
    <property type="entry name" value="4HBT"/>
    <property type="match status" value="1"/>
</dbReference>
<dbReference type="InterPro" id="IPR006684">
    <property type="entry name" value="YbgC/YbaW"/>
</dbReference>
<dbReference type="EMBL" id="BJYU01000009">
    <property type="protein sequence ID" value="GEO13319.1"/>
    <property type="molecule type" value="Genomic_DNA"/>
</dbReference>
<evidence type="ECO:0000256" key="2">
    <source>
        <dbReference type="ARBA" id="ARBA00022801"/>
    </source>
</evidence>
<dbReference type="Proteomes" id="UP000321085">
    <property type="component" value="Unassembled WGS sequence"/>
</dbReference>
<dbReference type="SUPFAM" id="SSF54637">
    <property type="entry name" value="Thioesterase/thiol ester dehydrase-isomerase"/>
    <property type="match status" value="1"/>
</dbReference>
<dbReference type="Pfam" id="PF13279">
    <property type="entry name" value="4HBT_2"/>
    <property type="match status" value="1"/>
</dbReference>
<evidence type="ECO:0000256" key="1">
    <source>
        <dbReference type="ARBA" id="ARBA00005953"/>
    </source>
</evidence>
<dbReference type="NCBIfam" id="TIGR00051">
    <property type="entry name" value="YbgC/FadM family acyl-CoA thioesterase"/>
    <property type="match status" value="1"/>
</dbReference>
<evidence type="ECO:0000313" key="3">
    <source>
        <dbReference type="EMBL" id="GEO13319.1"/>
    </source>
</evidence>
<sequence length="154" mass="16942">MRGGEAQGHAFPHLSGRLDNGTHILPVRVYYEDTDFSGVVYHASYLRFLERGRTDFLRLAGVDQSTLHADGEGLIFAVRRMTIDYFKPARMDDILTVETHTADVRGASLVIAQRILRGEEVIVTADVRVAAISGGRPARIPDDLRGILAPADQA</sequence>
<dbReference type="PIRSF" id="PIRSF003230">
    <property type="entry name" value="YbgC"/>
    <property type="match status" value="1"/>
</dbReference>
<dbReference type="FunFam" id="3.10.129.10:FF:000004">
    <property type="entry name" value="Tol-pal system-associated acyl-CoA thioesterase"/>
    <property type="match status" value="1"/>
</dbReference>
<keyword evidence="4" id="KW-1185">Reference proteome</keyword>
<reference evidence="3 4" key="1">
    <citation type="submission" date="2019-07" db="EMBL/GenBank/DDBJ databases">
        <title>Whole genome shotgun sequence of Microvirga aerophila NBRC 106136.</title>
        <authorList>
            <person name="Hosoyama A."/>
            <person name="Uohara A."/>
            <person name="Ohji S."/>
            <person name="Ichikawa N."/>
        </authorList>
    </citation>
    <scope>NUCLEOTIDE SEQUENCE [LARGE SCALE GENOMIC DNA]</scope>
    <source>
        <strain evidence="3 4">NBRC 106136</strain>
    </source>
</reference>
<dbReference type="GO" id="GO:0047617">
    <property type="term" value="F:fatty acyl-CoA hydrolase activity"/>
    <property type="evidence" value="ECO:0007669"/>
    <property type="project" value="TreeGrafter"/>
</dbReference>
<dbReference type="InterPro" id="IPR014166">
    <property type="entry name" value="Tol-Pal_acyl-CoA_thioesterase"/>
</dbReference>
<dbReference type="InterPro" id="IPR029069">
    <property type="entry name" value="HotDog_dom_sf"/>
</dbReference>
<organism evidence="3 4">
    <name type="scientific">Microvirga aerophila</name>
    <dbReference type="NCBI Taxonomy" id="670291"/>
    <lineage>
        <taxon>Bacteria</taxon>
        <taxon>Pseudomonadati</taxon>
        <taxon>Pseudomonadota</taxon>
        <taxon>Alphaproteobacteria</taxon>
        <taxon>Hyphomicrobiales</taxon>
        <taxon>Methylobacteriaceae</taxon>
        <taxon>Microvirga</taxon>
    </lineage>
</organism>
<comment type="caution">
    <text evidence="3">The sequence shown here is derived from an EMBL/GenBank/DDBJ whole genome shotgun (WGS) entry which is preliminary data.</text>
</comment>
<gene>
    <name evidence="3" type="ORF">MAE02_10150</name>
</gene>
<dbReference type="PANTHER" id="PTHR31793">
    <property type="entry name" value="4-HYDROXYBENZOYL-COA THIOESTERASE FAMILY MEMBER"/>
    <property type="match status" value="1"/>
</dbReference>
<evidence type="ECO:0000313" key="4">
    <source>
        <dbReference type="Proteomes" id="UP000321085"/>
    </source>
</evidence>
<dbReference type="PROSITE" id="PS01328">
    <property type="entry name" value="4HBCOA_THIOESTERASE"/>
    <property type="match status" value="1"/>
</dbReference>
<dbReference type="OrthoDB" id="9808429at2"/>
<dbReference type="PANTHER" id="PTHR31793:SF37">
    <property type="entry name" value="ACYL-COA THIOESTER HYDROLASE YBGC"/>
    <property type="match status" value="1"/>
</dbReference>
<dbReference type="InterPro" id="IPR008272">
    <property type="entry name" value="HB-CoA_thioesterase_AS"/>
</dbReference>
<accession>A0A512BMY3</accession>
<protein>
    <submittedName>
        <fullName evidence="3">Tol-pal system-associated acyl-CoA thioesterase</fullName>
    </submittedName>
</protein>